<evidence type="ECO:0000259" key="4">
    <source>
        <dbReference type="PROSITE" id="PS51344"/>
    </source>
</evidence>
<proteinExistence type="predicted"/>
<evidence type="ECO:0000313" key="5">
    <source>
        <dbReference type="EMBL" id="PIO61748.1"/>
    </source>
</evidence>
<name>A0A2G9TV10_TELCI</name>
<dbReference type="PANTHER" id="PTHR13097">
    <property type="entry name" value="TRANSCRIPTION INITIATION FACTOR IIE, ALPHA SUBUNIT"/>
    <property type="match status" value="1"/>
</dbReference>
<dbReference type="PROSITE" id="PS51344">
    <property type="entry name" value="HTH_TFE_IIE"/>
    <property type="match status" value="1"/>
</dbReference>
<evidence type="ECO:0000256" key="3">
    <source>
        <dbReference type="SAM" id="MobiDB-lite"/>
    </source>
</evidence>
<organism evidence="5 6">
    <name type="scientific">Teladorsagia circumcincta</name>
    <name type="common">Brown stomach worm</name>
    <name type="synonym">Ostertagia circumcincta</name>
    <dbReference type="NCBI Taxonomy" id="45464"/>
    <lineage>
        <taxon>Eukaryota</taxon>
        <taxon>Metazoa</taxon>
        <taxon>Ecdysozoa</taxon>
        <taxon>Nematoda</taxon>
        <taxon>Chromadorea</taxon>
        <taxon>Rhabditida</taxon>
        <taxon>Rhabditina</taxon>
        <taxon>Rhabditomorpha</taxon>
        <taxon>Strongyloidea</taxon>
        <taxon>Trichostrongylidae</taxon>
        <taxon>Teladorsagia</taxon>
    </lineage>
</organism>
<dbReference type="AlphaFoldDB" id="A0A2G9TV10"/>
<feature type="compositionally biased region" description="Acidic residues" evidence="3">
    <location>
        <begin position="100"/>
        <end position="111"/>
    </location>
</feature>
<dbReference type="InterPro" id="IPR021600">
    <property type="entry name" value="TFIIE_asu_C"/>
</dbReference>
<feature type="region of interest" description="Disordered" evidence="3">
    <location>
        <begin position="100"/>
        <end position="120"/>
    </location>
</feature>
<gene>
    <name evidence="5" type="ORF">TELCIR_16718</name>
</gene>
<protein>
    <submittedName>
        <fullName evidence="5">TFIIE alpha subunit</fullName>
    </submittedName>
</protein>
<evidence type="ECO:0000256" key="2">
    <source>
        <dbReference type="ARBA" id="ARBA00023163"/>
    </source>
</evidence>
<dbReference type="GO" id="GO:0006367">
    <property type="term" value="P:transcription initiation at RNA polymerase II promoter"/>
    <property type="evidence" value="ECO:0007669"/>
    <property type="project" value="InterPro"/>
</dbReference>
<evidence type="ECO:0000256" key="1">
    <source>
        <dbReference type="ARBA" id="ARBA00023015"/>
    </source>
</evidence>
<feature type="region of interest" description="Disordered" evidence="3">
    <location>
        <begin position="133"/>
        <end position="194"/>
    </location>
</feature>
<evidence type="ECO:0000313" key="6">
    <source>
        <dbReference type="Proteomes" id="UP000230423"/>
    </source>
</evidence>
<dbReference type="InterPro" id="IPR039997">
    <property type="entry name" value="TFE"/>
</dbReference>
<feature type="domain" description="HTH TFE/IIEalpha-type" evidence="4">
    <location>
        <begin position="1"/>
        <end position="67"/>
    </location>
</feature>
<reference evidence="5 6" key="1">
    <citation type="submission" date="2015-09" db="EMBL/GenBank/DDBJ databases">
        <title>Draft genome of the parasitic nematode Teladorsagia circumcincta isolate WARC Sus (inbred).</title>
        <authorList>
            <person name="Mitreva M."/>
        </authorList>
    </citation>
    <scope>NUCLEOTIDE SEQUENCE [LARGE SCALE GENOMIC DNA]</scope>
    <source>
        <strain evidence="5 6">S</strain>
    </source>
</reference>
<feature type="compositionally biased region" description="Acidic residues" evidence="3">
    <location>
        <begin position="152"/>
        <end position="168"/>
    </location>
</feature>
<keyword evidence="2" id="KW-0804">Transcription</keyword>
<dbReference type="Pfam" id="PF02002">
    <property type="entry name" value="TFIIE_alpha"/>
    <property type="match status" value="1"/>
</dbReference>
<dbReference type="Proteomes" id="UP000230423">
    <property type="component" value="Unassembled WGS sequence"/>
</dbReference>
<dbReference type="InterPro" id="IPR024550">
    <property type="entry name" value="TFIIEa/SarR/Rpc3_HTH_dom"/>
</dbReference>
<dbReference type="InterPro" id="IPR017919">
    <property type="entry name" value="TFIIE/TFIIEa_HTH"/>
</dbReference>
<feature type="compositionally biased region" description="Basic and acidic residues" evidence="3">
    <location>
        <begin position="135"/>
        <end position="144"/>
    </location>
</feature>
<keyword evidence="6" id="KW-1185">Reference proteome</keyword>
<sequence>MRAVCIREENLRSRLNFDQKQLRQLLAGLKNEKLVKDRLLQQKNETGRNVSIIFYFINYRAIINVLKYKIDHMSKPVEEAKVVPTWLQDDAIGGGEQNVADEELGMGDDGTEAMPHVSSSVSLSLMAELENIEEPPQKRPRPNEDENGATNDETEAEEDEGDDEEEEMVLVAGRTVPLSEVTSEMVAEMTEEERDRYTAIMQENLYY</sequence>
<dbReference type="Pfam" id="PF11521">
    <property type="entry name" value="TFIIE-A_C"/>
    <property type="match status" value="1"/>
</dbReference>
<dbReference type="GO" id="GO:0005673">
    <property type="term" value="C:transcription factor TFIIE complex"/>
    <property type="evidence" value="ECO:0007669"/>
    <property type="project" value="TreeGrafter"/>
</dbReference>
<dbReference type="EMBL" id="KZ353076">
    <property type="protein sequence ID" value="PIO61748.1"/>
    <property type="molecule type" value="Genomic_DNA"/>
</dbReference>
<keyword evidence="1" id="KW-0805">Transcription regulation</keyword>
<accession>A0A2G9TV10</accession>
<dbReference type="PANTHER" id="PTHR13097:SF7">
    <property type="entry name" value="GENERAL TRANSCRIPTION FACTOR IIE SUBUNIT 1"/>
    <property type="match status" value="1"/>
</dbReference>
<dbReference type="OrthoDB" id="361102at2759"/>
<dbReference type="Gene3D" id="6.10.140.1250">
    <property type="match status" value="1"/>
</dbReference>
<dbReference type="SMART" id="SM00531">
    <property type="entry name" value="TFIIE"/>
    <property type="match status" value="1"/>
</dbReference>
<dbReference type="InterPro" id="IPR002853">
    <property type="entry name" value="TFIIE_asu"/>
</dbReference>